<dbReference type="PANTHER" id="PTHR12479">
    <property type="entry name" value="LYSOSOMAL-ASSOCIATED TRANSMEMBRANE PROTEIN"/>
    <property type="match status" value="1"/>
</dbReference>
<reference evidence="7" key="1">
    <citation type="submission" date="2022-10" db="EMBL/GenBank/DDBJ databases">
        <title>Genome assembly of Pristionchus species.</title>
        <authorList>
            <person name="Yoshida K."/>
            <person name="Sommer R.J."/>
        </authorList>
    </citation>
    <scope>NUCLEOTIDE SEQUENCE [LARGE SCALE GENOMIC DNA]</scope>
    <source>
        <strain evidence="7">RS5460</strain>
    </source>
</reference>
<evidence type="ECO:0000256" key="1">
    <source>
        <dbReference type="ARBA" id="ARBA00004127"/>
    </source>
</evidence>
<name>A0AAN5IEH3_9BILA</name>
<dbReference type="GO" id="GO:0005765">
    <property type="term" value="C:lysosomal membrane"/>
    <property type="evidence" value="ECO:0007669"/>
    <property type="project" value="TreeGrafter"/>
</dbReference>
<comment type="subcellular location">
    <subcellularLocation>
        <location evidence="1">Endomembrane system</location>
        <topology evidence="1">Multi-pass membrane protein</topology>
    </subcellularLocation>
</comment>
<evidence type="ECO:0000256" key="3">
    <source>
        <dbReference type="ARBA" id="ARBA00022989"/>
    </source>
</evidence>
<proteinExistence type="predicted"/>
<sequence length="239" mass="27036">ALKMMNGRSVRSVLIRGNRNGNGHAEERIPTTIQFDESSGDYRCLCNCFHVKTGAMIIGCIESLMILFYFVHSLFIYFQHDYRVQQKMGVKTDYVFGCFVAEMVGLGLGTIVVILLFVGITRNKAMLVVPHIVVQCLAIICFFLLLVDGIVALSTDNAVLYRLLNAAAFREHPNRSTVALDTGTLVHIYAMLVIYAISLILECWWLVVIYNCNRYLDERSSYMQYCLAFSTPMKTLSAR</sequence>
<evidence type="ECO:0000313" key="6">
    <source>
        <dbReference type="EMBL" id="GMR61634.1"/>
    </source>
</evidence>
<dbReference type="InterPro" id="IPR051115">
    <property type="entry name" value="LAPTM_transporter"/>
</dbReference>
<keyword evidence="2 5" id="KW-0812">Transmembrane</keyword>
<keyword evidence="4 5" id="KW-0472">Membrane</keyword>
<organism evidence="6 7">
    <name type="scientific">Pristionchus mayeri</name>
    <dbReference type="NCBI Taxonomy" id="1317129"/>
    <lineage>
        <taxon>Eukaryota</taxon>
        <taxon>Metazoa</taxon>
        <taxon>Ecdysozoa</taxon>
        <taxon>Nematoda</taxon>
        <taxon>Chromadorea</taxon>
        <taxon>Rhabditida</taxon>
        <taxon>Rhabditina</taxon>
        <taxon>Diplogasteromorpha</taxon>
        <taxon>Diplogasteroidea</taxon>
        <taxon>Neodiplogasteridae</taxon>
        <taxon>Pristionchus</taxon>
    </lineage>
</organism>
<dbReference type="PANTHER" id="PTHR12479:SF11">
    <property type="entry name" value="PROTEIN CBG14497"/>
    <property type="match status" value="1"/>
</dbReference>
<feature type="transmembrane region" description="Helical" evidence="5">
    <location>
        <begin position="55"/>
        <end position="78"/>
    </location>
</feature>
<feature type="transmembrane region" description="Helical" evidence="5">
    <location>
        <begin position="188"/>
        <end position="210"/>
    </location>
</feature>
<feature type="non-terminal residue" evidence="6">
    <location>
        <position position="1"/>
    </location>
</feature>
<evidence type="ECO:0000256" key="4">
    <source>
        <dbReference type="ARBA" id="ARBA00023136"/>
    </source>
</evidence>
<feature type="transmembrane region" description="Helical" evidence="5">
    <location>
        <begin position="94"/>
        <end position="120"/>
    </location>
</feature>
<dbReference type="EMBL" id="BTRK01000006">
    <property type="protein sequence ID" value="GMR61634.1"/>
    <property type="molecule type" value="Genomic_DNA"/>
</dbReference>
<gene>
    <name evidence="6" type="ORF">PMAYCL1PPCAC_31829</name>
</gene>
<evidence type="ECO:0000256" key="2">
    <source>
        <dbReference type="ARBA" id="ARBA00022692"/>
    </source>
</evidence>
<keyword evidence="7" id="KW-1185">Reference proteome</keyword>
<dbReference type="AlphaFoldDB" id="A0AAN5IEH3"/>
<comment type="caution">
    <text evidence="6">The sequence shown here is derived from an EMBL/GenBank/DDBJ whole genome shotgun (WGS) entry which is preliminary data.</text>
</comment>
<evidence type="ECO:0000256" key="5">
    <source>
        <dbReference type="SAM" id="Phobius"/>
    </source>
</evidence>
<feature type="transmembrane region" description="Helical" evidence="5">
    <location>
        <begin position="132"/>
        <end position="153"/>
    </location>
</feature>
<dbReference type="Proteomes" id="UP001328107">
    <property type="component" value="Unassembled WGS sequence"/>
</dbReference>
<evidence type="ECO:0000313" key="7">
    <source>
        <dbReference type="Proteomes" id="UP001328107"/>
    </source>
</evidence>
<keyword evidence="3 5" id="KW-1133">Transmembrane helix</keyword>
<accession>A0AAN5IEH3</accession>
<dbReference type="GO" id="GO:0012505">
    <property type="term" value="C:endomembrane system"/>
    <property type="evidence" value="ECO:0007669"/>
    <property type="project" value="UniProtKB-SubCell"/>
</dbReference>
<protein>
    <submittedName>
        <fullName evidence="6">Uncharacterized protein</fullName>
    </submittedName>
</protein>